<accession>A0A034VVD8</accession>
<dbReference type="OMA" id="WQVKSEC"/>
<dbReference type="PANTHER" id="PTHR21505:SF8">
    <property type="entry name" value="DPT-YFP REPRESSOR BY OVEREXPRESSION, ISOFORM D-RELATED"/>
    <property type="match status" value="1"/>
</dbReference>
<dbReference type="Proteomes" id="UP001652620">
    <property type="component" value="Chromosome 6"/>
</dbReference>
<keyword evidence="4" id="KW-1185">Reference proteome</keyword>
<dbReference type="PANTHER" id="PTHR21505">
    <property type="entry name" value="MADF DOMAIN-CONTAINING PROTEIN-RELATED"/>
    <property type="match status" value="1"/>
</dbReference>
<organism evidence="3">
    <name type="scientific">Bactrocera dorsalis</name>
    <name type="common">Oriental fruit fly</name>
    <name type="synonym">Dacus dorsalis</name>
    <dbReference type="NCBI Taxonomy" id="27457"/>
    <lineage>
        <taxon>Eukaryota</taxon>
        <taxon>Metazoa</taxon>
        <taxon>Ecdysozoa</taxon>
        <taxon>Arthropoda</taxon>
        <taxon>Hexapoda</taxon>
        <taxon>Insecta</taxon>
        <taxon>Pterygota</taxon>
        <taxon>Neoptera</taxon>
        <taxon>Endopterygota</taxon>
        <taxon>Diptera</taxon>
        <taxon>Brachycera</taxon>
        <taxon>Muscomorpha</taxon>
        <taxon>Tephritoidea</taxon>
        <taxon>Tephritidae</taxon>
        <taxon>Bactrocera</taxon>
        <taxon>Bactrocera</taxon>
    </lineage>
</organism>
<feature type="region of interest" description="Disordered" evidence="1">
    <location>
        <begin position="123"/>
        <end position="143"/>
    </location>
</feature>
<dbReference type="KEGG" id="bdr:125775342"/>
<evidence type="ECO:0000259" key="2">
    <source>
        <dbReference type="PROSITE" id="PS51029"/>
    </source>
</evidence>
<protein>
    <submittedName>
        <fullName evidence="5">Uncharacterized protein LOC125775342</fullName>
    </submittedName>
</protein>
<dbReference type="OrthoDB" id="6617753at2759"/>
<proteinExistence type="predicted"/>
<dbReference type="GeneID" id="125775342"/>
<gene>
    <name evidence="5" type="primary">LOC125775342</name>
</gene>
<dbReference type="AlphaFoldDB" id="A0A034VVD8"/>
<evidence type="ECO:0000313" key="3">
    <source>
        <dbReference type="EMBL" id="JAC46072.1"/>
    </source>
</evidence>
<sequence>MVSRMNEQFWKEFFELYRSFQELWQVKSECYKNKNKKNAAYEVLLTKLREIDSNASLDNLKSKINSLRSSYRRELKKKKRSEKSGAGVEDIHIPTLWYFDDLSFLEDQEVQLSGHSSIEIEENEGDIVEENRPPSAKKYKKDYSRKERSELLAKAVEALDNSNQPKDDASTLSSTWGLLFRKLSSTQQLFANKAIMEVLYQGALERLDESSYKLFENKTTHNPPRSSSTPFFSSDTSSAASQYFVSTPLQSPELMSLQSHAHQLQPSRAVIIHQSRHHSGPQQPQFAPAISINSHANGNDLDPSTKYSNFNELFTDSDYS</sequence>
<feature type="domain" description="MADF" evidence="2">
    <location>
        <begin position="12"/>
        <end position="110"/>
    </location>
</feature>
<feature type="region of interest" description="Disordered" evidence="1">
    <location>
        <begin position="274"/>
        <end position="307"/>
    </location>
</feature>
<dbReference type="InterPro" id="IPR006578">
    <property type="entry name" value="MADF-dom"/>
</dbReference>
<reference evidence="5" key="2">
    <citation type="submission" date="2025-05" db="UniProtKB">
        <authorList>
            <consortium name="RefSeq"/>
        </authorList>
    </citation>
    <scope>IDENTIFICATION</scope>
    <source>
        <tissue evidence="5">Adult</tissue>
    </source>
</reference>
<feature type="compositionally biased region" description="Polar residues" evidence="1">
    <location>
        <begin position="280"/>
        <end position="297"/>
    </location>
</feature>
<name>A0A034VVD8_BACDO</name>
<evidence type="ECO:0000313" key="4">
    <source>
        <dbReference type="Proteomes" id="UP001652620"/>
    </source>
</evidence>
<evidence type="ECO:0000256" key="1">
    <source>
        <dbReference type="SAM" id="MobiDB-lite"/>
    </source>
</evidence>
<dbReference type="RefSeq" id="XP_049316691.1">
    <property type="nucleotide sequence ID" value="XM_049460734.1"/>
</dbReference>
<dbReference type="Pfam" id="PF10545">
    <property type="entry name" value="MADF_DNA_bdg"/>
    <property type="match status" value="1"/>
</dbReference>
<reference evidence="3" key="1">
    <citation type="journal article" date="2014" name="BMC Genomics">
        <title>Characterizing the developmental transcriptome of the oriental fruit fly, Bactrocera dorsalis (Diptera: Tephritidae) through comparative genomic analysis with Drosophila melanogaster utilizing modENCODE datasets.</title>
        <authorList>
            <person name="Geib S.M."/>
            <person name="Calla B."/>
            <person name="Hall B."/>
            <person name="Hou S."/>
            <person name="Manoukis N.C."/>
        </authorList>
    </citation>
    <scope>NUCLEOTIDE SEQUENCE</scope>
    <source>
        <strain evidence="3">Punador</strain>
    </source>
</reference>
<dbReference type="SMART" id="SM00595">
    <property type="entry name" value="MADF"/>
    <property type="match status" value="1"/>
</dbReference>
<dbReference type="PROSITE" id="PS51029">
    <property type="entry name" value="MADF"/>
    <property type="match status" value="1"/>
</dbReference>
<evidence type="ECO:0000313" key="5">
    <source>
        <dbReference type="RefSeq" id="XP_049316691.1"/>
    </source>
</evidence>
<dbReference type="EMBL" id="GAKP01012880">
    <property type="protein sequence ID" value="JAC46072.1"/>
    <property type="molecule type" value="Transcribed_RNA"/>
</dbReference>